<keyword evidence="1" id="KW-1133">Transmembrane helix</keyword>
<dbReference type="InterPro" id="IPR027558">
    <property type="entry name" value="Pre_pil_HX9DG_C"/>
</dbReference>
<evidence type="ECO:0000313" key="4">
    <source>
        <dbReference type="Proteomes" id="UP000263642"/>
    </source>
</evidence>
<comment type="caution">
    <text evidence="3">The sequence shown here is derived from an EMBL/GenBank/DDBJ whole genome shotgun (WGS) entry which is preliminary data.</text>
</comment>
<dbReference type="PANTHER" id="PTHR30093">
    <property type="entry name" value="GENERAL SECRETION PATHWAY PROTEIN G"/>
    <property type="match status" value="1"/>
</dbReference>
<dbReference type="EMBL" id="DQAY01000154">
    <property type="protein sequence ID" value="HCO26323.1"/>
    <property type="molecule type" value="Genomic_DNA"/>
</dbReference>
<accession>A0A3D3RBX7</accession>
<name>A0A3D3RBX7_9PLAN</name>
<evidence type="ECO:0000256" key="1">
    <source>
        <dbReference type="SAM" id="Phobius"/>
    </source>
</evidence>
<dbReference type="Gene3D" id="3.30.700.10">
    <property type="entry name" value="Glycoprotein, Type 4 Pilin"/>
    <property type="match status" value="1"/>
</dbReference>
<feature type="domain" description="DUF1559" evidence="2">
    <location>
        <begin position="35"/>
        <end position="300"/>
    </location>
</feature>
<gene>
    <name evidence="3" type="ORF">DIT97_26125</name>
</gene>
<dbReference type="Pfam" id="PF07596">
    <property type="entry name" value="SBP_bac_10"/>
    <property type="match status" value="1"/>
</dbReference>
<dbReference type="InterPro" id="IPR011453">
    <property type="entry name" value="DUF1559"/>
</dbReference>
<reference evidence="3 4" key="1">
    <citation type="journal article" date="2018" name="Nat. Biotechnol.">
        <title>A standardized bacterial taxonomy based on genome phylogeny substantially revises the tree of life.</title>
        <authorList>
            <person name="Parks D.H."/>
            <person name="Chuvochina M."/>
            <person name="Waite D.W."/>
            <person name="Rinke C."/>
            <person name="Skarshewski A."/>
            <person name="Chaumeil P.A."/>
            <person name="Hugenholtz P."/>
        </authorList>
    </citation>
    <scope>NUCLEOTIDE SEQUENCE [LARGE SCALE GENOMIC DNA]</scope>
    <source>
        <strain evidence="3">UBA9375</strain>
    </source>
</reference>
<feature type="transmembrane region" description="Helical" evidence="1">
    <location>
        <begin position="12"/>
        <end position="34"/>
    </location>
</feature>
<keyword evidence="1" id="KW-0812">Transmembrane</keyword>
<organism evidence="3 4">
    <name type="scientific">Gimesia maris</name>
    <dbReference type="NCBI Taxonomy" id="122"/>
    <lineage>
        <taxon>Bacteria</taxon>
        <taxon>Pseudomonadati</taxon>
        <taxon>Planctomycetota</taxon>
        <taxon>Planctomycetia</taxon>
        <taxon>Planctomycetales</taxon>
        <taxon>Planctomycetaceae</taxon>
        <taxon>Gimesia</taxon>
    </lineage>
</organism>
<dbReference type="NCBIfam" id="TIGR04294">
    <property type="entry name" value="pre_pil_HX9DG"/>
    <property type="match status" value="1"/>
</dbReference>
<dbReference type="Proteomes" id="UP000263642">
    <property type="component" value="Unassembled WGS sequence"/>
</dbReference>
<dbReference type="Pfam" id="PF07963">
    <property type="entry name" value="N_methyl"/>
    <property type="match status" value="1"/>
</dbReference>
<proteinExistence type="predicted"/>
<dbReference type="SUPFAM" id="SSF54523">
    <property type="entry name" value="Pili subunits"/>
    <property type="match status" value="1"/>
</dbReference>
<dbReference type="InterPro" id="IPR045584">
    <property type="entry name" value="Pilin-like"/>
</dbReference>
<dbReference type="AlphaFoldDB" id="A0A3D3RBX7"/>
<sequence length="318" mass="34190">MSRFVQRKRGFTLIELLVVIAIIAILIALLLPAVQQAREAARRSQCKNNLKQLGLALHNYHETFSVLPPAHIGRCTTPLLNATGLTMILPYMDQANIYNQYNHSGAATTHTSTGAPAALSDPTTNGNAAVVKNLVVAFLCPSDSGTEFISAATSSYGISATNTGTGGAKTNYDFITITPYNSCENWAGTAPTSRCMFGDNSKCRLDDVKDGTSNTMMVGETTRNVYNGGTNAWGYRGHVMVGLNLVSYPINRFWYSSASPQQQPQGKLGSWAYAGSLHTGGAHFTLGDGSVRFISENIDTTTRQNLARMSDGNVLGEF</sequence>
<evidence type="ECO:0000313" key="3">
    <source>
        <dbReference type="EMBL" id="HCO26323.1"/>
    </source>
</evidence>
<dbReference type="PANTHER" id="PTHR30093:SF2">
    <property type="entry name" value="TYPE II SECRETION SYSTEM PROTEIN H"/>
    <property type="match status" value="1"/>
</dbReference>
<dbReference type="PROSITE" id="PS00409">
    <property type="entry name" value="PROKAR_NTER_METHYL"/>
    <property type="match status" value="1"/>
</dbReference>
<evidence type="ECO:0000259" key="2">
    <source>
        <dbReference type="Pfam" id="PF07596"/>
    </source>
</evidence>
<dbReference type="InterPro" id="IPR012902">
    <property type="entry name" value="N_methyl_site"/>
</dbReference>
<dbReference type="NCBIfam" id="TIGR02532">
    <property type="entry name" value="IV_pilin_GFxxxE"/>
    <property type="match status" value="1"/>
</dbReference>
<protein>
    <submittedName>
        <fullName evidence="3">Prepilin-type cleavage/methylation domain-containing protein</fullName>
    </submittedName>
</protein>
<keyword evidence="1" id="KW-0472">Membrane</keyword>
<dbReference type="RefSeq" id="WP_278445625.1">
    <property type="nucleotide sequence ID" value="NZ_CAXBMG010000011.1"/>
</dbReference>